<evidence type="ECO:0000256" key="6">
    <source>
        <dbReference type="SAM" id="MobiDB-lite"/>
    </source>
</evidence>
<dbReference type="SMART" id="SM00297">
    <property type="entry name" value="BROMO"/>
    <property type="match status" value="1"/>
</dbReference>
<dbReference type="InterPro" id="IPR027417">
    <property type="entry name" value="P-loop_NTPase"/>
</dbReference>
<evidence type="ECO:0000259" key="7">
    <source>
        <dbReference type="PROSITE" id="PS50014"/>
    </source>
</evidence>
<comment type="caution">
    <text evidence="8">The sequence shown here is derived from an EMBL/GenBank/DDBJ whole genome shotgun (WGS) entry which is preliminary data.</text>
</comment>
<dbReference type="PRINTS" id="PR00503">
    <property type="entry name" value="BROMODOMAIN"/>
</dbReference>
<evidence type="ECO:0000313" key="8">
    <source>
        <dbReference type="EMBL" id="KRT86288.1"/>
    </source>
</evidence>
<evidence type="ECO:0000256" key="5">
    <source>
        <dbReference type="PROSITE-ProRule" id="PRU00035"/>
    </source>
</evidence>
<accession>A0A0T6BG41</accession>
<dbReference type="OrthoDB" id="5421at2759"/>
<dbReference type="Proteomes" id="UP000051574">
    <property type="component" value="Unassembled WGS sequence"/>
</dbReference>
<keyword evidence="4 5" id="KW-0103">Bromodomain</keyword>
<reference evidence="8 9" key="1">
    <citation type="submission" date="2015-09" db="EMBL/GenBank/DDBJ databases">
        <title>Draft genome of the scarab beetle Oryctes borbonicus.</title>
        <authorList>
            <person name="Meyer J.M."/>
            <person name="Markov G.V."/>
            <person name="Baskaran P."/>
            <person name="Herrmann M."/>
            <person name="Sommer R.J."/>
            <person name="Roedelsperger C."/>
        </authorList>
    </citation>
    <scope>NUCLEOTIDE SEQUENCE [LARGE SCALE GENOMIC DNA]</scope>
    <source>
        <strain evidence="8">OB123</strain>
        <tissue evidence="8">Whole animal</tissue>
    </source>
</reference>
<feature type="region of interest" description="Disordered" evidence="6">
    <location>
        <begin position="327"/>
        <end position="356"/>
    </location>
</feature>
<dbReference type="AlphaFoldDB" id="A0A0T6BG41"/>
<name>A0A0T6BG41_9SCAR</name>
<dbReference type="GO" id="GO:0006337">
    <property type="term" value="P:nucleosome disassembly"/>
    <property type="evidence" value="ECO:0007669"/>
    <property type="project" value="TreeGrafter"/>
</dbReference>
<dbReference type="GO" id="GO:0016887">
    <property type="term" value="F:ATP hydrolysis activity"/>
    <property type="evidence" value="ECO:0007669"/>
    <property type="project" value="TreeGrafter"/>
</dbReference>
<feature type="domain" description="Bromo" evidence="7">
    <location>
        <begin position="184"/>
        <end position="254"/>
    </location>
</feature>
<dbReference type="GO" id="GO:0045815">
    <property type="term" value="P:transcription initiation-coupled chromatin remodeling"/>
    <property type="evidence" value="ECO:0007669"/>
    <property type="project" value="TreeGrafter"/>
</dbReference>
<feature type="compositionally biased region" description="Polar residues" evidence="6">
    <location>
        <begin position="330"/>
        <end position="346"/>
    </location>
</feature>
<dbReference type="GO" id="GO:0042393">
    <property type="term" value="F:histone binding"/>
    <property type="evidence" value="ECO:0007669"/>
    <property type="project" value="TreeGrafter"/>
</dbReference>
<dbReference type="SUPFAM" id="SSF47370">
    <property type="entry name" value="Bromodomain"/>
    <property type="match status" value="1"/>
</dbReference>
<dbReference type="InterPro" id="IPR001487">
    <property type="entry name" value="Bromodomain"/>
</dbReference>
<dbReference type="InterPro" id="IPR036427">
    <property type="entry name" value="Bromodomain-like_sf"/>
</dbReference>
<evidence type="ECO:0000256" key="1">
    <source>
        <dbReference type="ARBA" id="ARBA00006914"/>
    </source>
</evidence>
<dbReference type="GO" id="GO:0005524">
    <property type="term" value="F:ATP binding"/>
    <property type="evidence" value="ECO:0007669"/>
    <property type="project" value="UniProtKB-KW"/>
</dbReference>
<dbReference type="PANTHER" id="PTHR23069">
    <property type="entry name" value="AAA DOMAIN-CONTAINING"/>
    <property type="match status" value="1"/>
</dbReference>
<protein>
    <recommendedName>
        <fullName evidence="7">Bromo domain-containing protein</fullName>
    </recommendedName>
</protein>
<dbReference type="SUPFAM" id="SSF52540">
    <property type="entry name" value="P-loop containing nucleoside triphosphate hydrolases"/>
    <property type="match status" value="1"/>
</dbReference>
<dbReference type="GO" id="GO:0006334">
    <property type="term" value="P:nucleosome assembly"/>
    <property type="evidence" value="ECO:0007669"/>
    <property type="project" value="TreeGrafter"/>
</dbReference>
<dbReference type="InterPro" id="IPR045199">
    <property type="entry name" value="ATAD2-like"/>
</dbReference>
<dbReference type="Pfam" id="PF00439">
    <property type="entry name" value="Bromodomain"/>
    <property type="match status" value="1"/>
</dbReference>
<keyword evidence="9" id="KW-1185">Reference proteome</keyword>
<keyword evidence="2" id="KW-0547">Nucleotide-binding</keyword>
<dbReference type="EMBL" id="LJIG01000652">
    <property type="protein sequence ID" value="KRT86288.1"/>
    <property type="molecule type" value="Genomic_DNA"/>
</dbReference>
<organism evidence="8 9">
    <name type="scientific">Oryctes borbonicus</name>
    <dbReference type="NCBI Taxonomy" id="1629725"/>
    <lineage>
        <taxon>Eukaryota</taxon>
        <taxon>Metazoa</taxon>
        <taxon>Ecdysozoa</taxon>
        <taxon>Arthropoda</taxon>
        <taxon>Hexapoda</taxon>
        <taxon>Insecta</taxon>
        <taxon>Pterygota</taxon>
        <taxon>Neoptera</taxon>
        <taxon>Endopterygota</taxon>
        <taxon>Coleoptera</taxon>
        <taxon>Polyphaga</taxon>
        <taxon>Scarabaeiformia</taxon>
        <taxon>Scarabaeidae</taxon>
        <taxon>Dynastinae</taxon>
        <taxon>Oryctes</taxon>
    </lineage>
</organism>
<proteinExistence type="inferred from homology"/>
<feature type="region of interest" description="Disordered" evidence="6">
    <location>
        <begin position="136"/>
        <end position="157"/>
    </location>
</feature>
<evidence type="ECO:0000256" key="4">
    <source>
        <dbReference type="ARBA" id="ARBA00023117"/>
    </source>
</evidence>
<dbReference type="GO" id="GO:0005634">
    <property type="term" value="C:nucleus"/>
    <property type="evidence" value="ECO:0007669"/>
    <property type="project" value="TreeGrafter"/>
</dbReference>
<dbReference type="PANTHER" id="PTHR23069:SF0">
    <property type="entry name" value="TAT-BINDING HOMOLOG 7"/>
    <property type="match status" value="1"/>
</dbReference>
<keyword evidence="3" id="KW-0067">ATP-binding</keyword>
<gene>
    <name evidence="8" type="ORF">AMK59_2173</name>
</gene>
<dbReference type="PROSITE" id="PS50014">
    <property type="entry name" value="BROMODOMAIN_2"/>
    <property type="match status" value="1"/>
</dbReference>
<sequence>MEHIHAHILDLTTLHGNSTVSPEEACVQVFNEVRRNVPSILYIPSIEEWWNHISDTVKVIFLSQLSQLDPNSPILLLATANDIYNNLPPQIQEIFSQYRNEIYELRTPTEEQRYNFFKPLLIDSCLKHPRPLRVRPKTPPILQRAPTPAPEPLSEEQKQKIFETEEHTLRELRIFLREICKKLANNRLFYMFTKPVDTEEVPDYPTIIKQPMDLETMMTKVDFHQYECAKDFLNDIELIVQNALEYNPAKTSADKQIRHRACSLRDYAFTLIKNEMDSDFEDKCQDISKKRKERKASVTQYLPPFLQTMEYAGMDMKKDILAEIDDSNSKEAVQSSSNGTTTSNRASPCRKRKVSSWQRGFLNKKKRRKETLNVISPNQVTTINRKCLQDNIDAFDKNEEKLSEEEIKENADYSYATPSTSEGAIRLPTSEDSQEMINSKPVGTNTLLTVNCDTTSISRPDLASPLQSPNSKRRLSDILSPSELLEDSLDFDDVEQALKEIVSDEPEKLSTNIDQSKLSHVLQTAVSISDKQPLQSLLDLQFQLNRIINKYSGTYDRRNLPIELHHELERYIPFWIFELFFRTFLGSVKKAVFVTKRKYKITQVQINMRFAIMRCDAVAKHDIASNFENDRS</sequence>
<dbReference type="GO" id="GO:0003682">
    <property type="term" value="F:chromatin binding"/>
    <property type="evidence" value="ECO:0007669"/>
    <property type="project" value="TreeGrafter"/>
</dbReference>
<comment type="similarity">
    <text evidence="1">Belongs to the AAA ATPase family.</text>
</comment>
<evidence type="ECO:0000256" key="3">
    <source>
        <dbReference type="ARBA" id="ARBA00022840"/>
    </source>
</evidence>
<evidence type="ECO:0000256" key="2">
    <source>
        <dbReference type="ARBA" id="ARBA00022741"/>
    </source>
</evidence>
<dbReference type="CDD" id="cd05528">
    <property type="entry name" value="Bromo_AAA"/>
    <property type="match status" value="1"/>
</dbReference>
<dbReference type="Gene3D" id="1.20.920.10">
    <property type="entry name" value="Bromodomain-like"/>
    <property type="match status" value="1"/>
</dbReference>
<evidence type="ECO:0000313" key="9">
    <source>
        <dbReference type="Proteomes" id="UP000051574"/>
    </source>
</evidence>